<name>A0ABT2LYA6_9FIRM</name>
<feature type="signal peptide" evidence="1">
    <location>
        <begin position="1"/>
        <end position="31"/>
    </location>
</feature>
<feature type="chain" id="PRO_5046310779" description="Fibronectin type-III domain-containing protein" evidence="1">
    <location>
        <begin position="32"/>
        <end position="764"/>
    </location>
</feature>
<protein>
    <recommendedName>
        <fullName evidence="4">Fibronectin type-III domain-containing protein</fullName>
    </recommendedName>
</protein>
<keyword evidence="1" id="KW-0732">Signal</keyword>
<dbReference type="RefSeq" id="WP_260978439.1">
    <property type="nucleotide sequence ID" value="NZ_JAODBU010000003.1"/>
</dbReference>
<evidence type="ECO:0008006" key="4">
    <source>
        <dbReference type="Google" id="ProtNLM"/>
    </source>
</evidence>
<gene>
    <name evidence="2" type="ORF">N5B56_04115</name>
</gene>
<dbReference type="EMBL" id="JAODBU010000003">
    <property type="protein sequence ID" value="MCT7398274.1"/>
    <property type="molecule type" value="Genomic_DNA"/>
</dbReference>
<evidence type="ECO:0000256" key="1">
    <source>
        <dbReference type="SAM" id="SignalP"/>
    </source>
</evidence>
<reference evidence="2" key="1">
    <citation type="submission" date="2022-09" db="EMBL/GenBank/DDBJ databases">
        <title>Eubacterium sp. LFL-14 isolated from human feces.</title>
        <authorList>
            <person name="Liu F."/>
        </authorList>
    </citation>
    <scope>NUCLEOTIDE SEQUENCE</scope>
    <source>
        <strain evidence="2">LFL-14</strain>
    </source>
</reference>
<comment type="caution">
    <text evidence="2">The sequence shown here is derived from an EMBL/GenBank/DDBJ whole genome shotgun (WGS) entry which is preliminary data.</text>
</comment>
<evidence type="ECO:0000313" key="3">
    <source>
        <dbReference type="Proteomes" id="UP001431199"/>
    </source>
</evidence>
<proteinExistence type="predicted"/>
<accession>A0ABT2LYA6</accession>
<dbReference type="Proteomes" id="UP001431199">
    <property type="component" value="Unassembled WGS sequence"/>
</dbReference>
<organism evidence="2 3">
    <name type="scientific">Eubacterium album</name>
    <dbReference type="NCBI Taxonomy" id="2978477"/>
    <lineage>
        <taxon>Bacteria</taxon>
        <taxon>Bacillati</taxon>
        <taxon>Bacillota</taxon>
        <taxon>Clostridia</taxon>
        <taxon>Eubacteriales</taxon>
        <taxon>Eubacteriaceae</taxon>
        <taxon>Eubacterium</taxon>
    </lineage>
</organism>
<keyword evidence="3" id="KW-1185">Reference proteome</keyword>
<sequence length="764" mass="83135">MKRNLKKFISMLLVLTMIFTSITVSNTTAKAADEELVQLTSSKTSLSGQSTKGTVAWVSSDTIGTLINKPHEFCGFLIAGTDHDGWGRIGTTHPLYKKGVLAIPSKWGDTASMSVSKMDEEDTSINLVDTGVSANIKDETGNAMFGGDCIAIDESIFDIGDSEQGTFKIKATSVAGNEVSFSVIVKKYEHIANYTLNLHQTEGQNAGQANFRFDWDKIDDAAKYKLTSLNADGTEVHSEIISTNLFEYYSAITTETVGETYTVTVTALDSDGNVLKNPQGEDIKESITVNKRYVAPSTPDNTQDLSEEDNEKLSAIVPEEISEDKWIELKGPSKNGSKVYASSVDNMGNDGLRGFHNDGTPDWNRGNAVNFKTMAVFGFVTTGTNATSLIFDDKEYINPNYYTNEKVFIGSDCVYINQELVEAGVGETKYHIIWAKGSNVAPFAIKVVGPSKAIDPDAPAKPVGLVVSETNPYYYSWGAVECDYYNIYVDNKLVGESTNANYDVVNYLSDNNFAAGTYKFGVSVVKDGHESEITEADLIVTAVNVTIGEKITSAVKGGTFTFPTDATGYDLNGELYAPGSKYTVTKDVTFEAVDIKATMDTRAGIRFSKDNPGLRFQTTITATKAGNATTDFEKYISEEGTLITTSELNTEKGNPTIESDSVYTVGKDLIQIKNNGWYNGQTGVYYGSVVGIKSYTTNFIARSYVAVKYADGTVKNIYSDMSGVRTVQQVAQAIKKDTKYYESLSVANKEIVDAFAGTETSTEQ</sequence>
<evidence type="ECO:0000313" key="2">
    <source>
        <dbReference type="EMBL" id="MCT7398274.1"/>
    </source>
</evidence>